<organism evidence="1">
    <name type="scientific">uncultured Dysgonomonas sp</name>
    <dbReference type="NCBI Taxonomy" id="206096"/>
    <lineage>
        <taxon>Bacteria</taxon>
        <taxon>Pseudomonadati</taxon>
        <taxon>Bacteroidota</taxon>
        <taxon>Bacteroidia</taxon>
        <taxon>Bacteroidales</taxon>
        <taxon>Dysgonomonadaceae</taxon>
        <taxon>Dysgonomonas</taxon>
        <taxon>environmental samples</taxon>
    </lineage>
</organism>
<reference evidence="1" key="1">
    <citation type="submission" date="2016-04" db="EMBL/GenBank/DDBJ databases">
        <authorList>
            <person name="Evans L.H."/>
            <person name="Alamgir A."/>
            <person name="Owens N."/>
            <person name="Weber N.D."/>
            <person name="Virtaneva K."/>
            <person name="Barbian K."/>
            <person name="Babar A."/>
            <person name="Rosenke K."/>
        </authorList>
    </citation>
    <scope>NUCLEOTIDE SEQUENCE</scope>
    <source>
        <strain evidence="1">86-2</strain>
    </source>
</reference>
<dbReference type="AlphaFoldDB" id="A0A212J742"/>
<sequence length="40" mass="4450">MFNNVGFDYETGEPYSADFGGATSNRKDGVVYIWKEVDGI</sequence>
<proteinExistence type="predicted"/>
<protein>
    <submittedName>
        <fullName evidence="1">Uncharacterized protein</fullName>
    </submittedName>
</protein>
<accession>A0A212J742</accession>
<dbReference type="EMBL" id="FLUL01000001">
    <property type="protein sequence ID" value="SBV95243.1"/>
    <property type="molecule type" value="Genomic_DNA"/>
</dbReference>
<name>A0A212J742_9BACT</name>
<dbReference type="RefSeq" id="WP_296947539.1">
    <property type="nucleotide sequence ID" value="NZ_LT599021.1"/>
</dbReference>
<gene>
    <name evidence="1" type="ORF">KL86DYS2_10874</name>
</gene>
<evidence type="ECO:0000313" key="1">
    <source>
        <dbReference type="EMBL" id="SBV95243.1"/>
    </source>
</evidence>